<dbReference type="PANTHER" id="PTHR21539:SF0">
    <property type="entry name" value="SAGA-ASSOCIATED FACTOR 29"/>
    <property type="match status" value="1"/>
</dbReference>
<dbReference type="CDD" id="cd20394">
    <property type="entry name" value="Tudor_SGF29_rpt2"/>
    <property type="match status" value="1"/>
</dbReference>
<dbReference type="FunFam" id="2.30.30.140:FF:000029">
    <property type="entry name" value="SAGA-associated factor 29 homolog"/>
    <property type="match status" value="1"/>
</dbReference>
<keyword evidence="2" id="KW-0805">Transcription regulation</keyword>
<evidence type="ECO:0000259" key="7">
    <source>
        <dbReference type="PROSITE" id="PS51518"/>
    </source>
</evidence>
<evidence type="ECO:0000256" key="5">
    <source>
        <dbReference type="SAM" id="MobiDB-lite"/>
    </source>
</evidence>
<feature type="domain" description="SGF29 C-terminal" evidence="7">
    <location>
        <begin position="176"/>
        <end position="364"/>
    </location>
</feature>
<comment type="caution">
    <text evidence="8">The sequence shown here is derived from an EMBL/GenBank/DDBJ whole genome shotgun (WGS) entry which is preliminary data.</text>
</comment>
<dbReference type="PANTHER" id="PTHR21539">
    <property type="entry name" value="SAGA-ASSOCIATED FACTOR 29"/>
    <property type="match status" value="1"/>
</dbReference>
<comment type="subcellular location">
    <subcellularLocation>
        <location evidence="1">Nucleus</location>
    </subcellularLocation>
</comment>
<dbReference type="STRING" id="46731.A0A3M6UC21"/>
<gene>
    <name evidence="8" type="ORF">pdam_00013911</name>
</gene>
<accession>A0A3M6UC21</accession>
<dbReference type="InterPro" id="IPR037802">
    <property type="entry name" value="SGF29"/>
</dbReference>
<dbReference type="EMBL" id="RCHS01001867">
    <property type="protein sequence ID" value="RMX50988.1"/>
    <property type="molecule type" value="Genomic_DNA"/>
</dbReference>
<keyword evidence="6" id="KW-1133">Transmembrane helix</keyword>
<dbReference type="GO" id="GO:0005634">
    <property type="term" value="C:nucleus"/>
    <property type="evidence" value="ECO:0007669"/>
    <property type="project" value="UniProtKB-SubCell"/>
</dbReference>
<dbReference type="AlphaFoldDB" id="A0A3M6UC21"/>
<feature type="compositionally biased region" description="Low complexity" evidence="5">
    <location>
        <begin position="15"/>
        <end position="31"/>
    </location>
</feature>
<evidence type="ECO:0000256" key="2">
    <source>
        <dbReference type="ARBA" id="ARBA00023015"/>
    </source>
</evidence>
<dbReference type="InterPro" id="IPR010750">
    <property type="entry name" value="SGF29_tudor-like_dom"/>
</dbReference>
<evidence type="ECO:0000313" key="8">
    <source>
        <dbReference type="EMBL" id="RMX50988.1"/>
    </source>
</evidence>
<evidence type="ECO:0000256" key="1">
    <source>
        <dbReference type="ARBA" id="ARBA00004123"/>
    </source>
</evidence>
<dbReference type="GO" id="GO:0000124">
    <property type="term" value="C:SAGA complex"/>
    <property type="evidence" value="ECO:0007669"/>
    <property type="project" value="InterPro"/>
</dbReference>
<dbReference type="Proteomes" id="UP000275408">
    <property type="component" value="Unassembled WGS sequence"/>
</dbReference>
<keyword evidence="9" id="KW-1185">Reference proteome</keyword>
<dbReference type="Pfam" id="PF07039">
    <property type="entry name" value="SGF29_Tudor"/>
    <property type="match status" value="1"/>
</dbReference>
<name>A0A3M6UC21_POCDA</name>
<evidence type="ECO:0000256" key="6">
    <source>
        <dbReference type="SAM" id="Phobius"/>
    </source>
</evidence>
<keyword evidence="4" id="KW-0539">Nucleus</keyword>
<evidence type="ECO:0000256" key="4">
    <source>
        <dbReference type="ARBA" id="ARBA00023242"/>
    </source>
</evidence>
<feature type="transmembrane region" description="Helical" evidence="6">
    <location>
        <begin position="226"/>
        <end position="243"/>
    </location>
</feature>
<keyword evidence="3" id="KW-0804">Transcription</keyword>
<sequence>MRRSRNPTSSSAGQTSSLATGSSNTSNNGNTVPSLLKELHALVLQIQEQRTQSEQNLSTIAKTHEKMKTEVKVSSYFKSKLRGLYKTAGTDAETEVEIIKKALDKIASIKALRNDRRIVRGGSSRLGNQETGEPRKVMRRGVLMTMLQQAALQLPMWMGKASETPPPLCGCIQAEPNYIAQQGDHVAARVRTPDGEEQLILAEIVSFNPSSNKYPLAIYKIMLEKYFASFSIVYLLVPYYLLVNCDEQKKRYMRTTYDVDDIDEEAGRSGKERHHLSRRRVIPLPKMKANPVTHPQALFQADQIVMALYPQTTCFYKAVIHEPPSRPQDDYSVSFEDTSYADGFAPPLNVPQRYVVASKETKKR</sequence>
<dbReference type="InterPro" id="IPR047287">
    <property type="entry name" value="Tudor_SGF29_rpt2"/>
</dbReference>
<organism evidence="8 9">
    <name type="scientific">Pocillopora damicornis</name>
    <name type="common">Cauliflower coral</name>
    <name type="synonym">Millepora damicornis</name>
    <dbReference type="NCBI Taxonomy" id="46731"/>
    <lineage>
        <taxon>Eukaryota</taxon>
        <taxon>Metazoa</taxon>
        <taxon>Cnidaria</taxon>
        <taxon>Anthozoa</taxon>
        <taxon>Hexacorallia</taxon>
        <taxon>Scleractinia</taxon>
        <taxon>Astrocoeniina</taxon>
        <taxon>Pocilloporidae</taxon>
        <taxon>Pocillopora</taxon>
    </lineage>
</organism>
<feature type="region of interest" description="Disordered" evidence="5">
    <location>
        <begin position="1"/>
        <end position="32"/>
    </location>
</feature>
<evidence type="ECO:0000256" key="3">
    <source>
        <dbReference type="ARBA" id="ARBA00023163"/>
    </source>
</evidence>
<proteinExistence type="predicted"/>
<keyword evidence="6" id="KW-0472">Membrane</keyword>
<dbReference type="OrthoDB" id="10265994at2759"/>
<feature type="compositionally biased region" description="Polar residues" evidence="5">
    <location>
        <begin position="1"/>
        <end position="14"/>
    </location>
</feature>
<dbReference type="Gene3D" id="2.30.30.140">
    <property type="match status" value="3"/>
</dbReference>
<reference evidence="8 9" key="1">
    <citation type="journal article" date="2018" name="Sci. Rep.">
        <title>Comparative analysis of the Pocillopora damicornis genome highlights role of immune system in coral evolution.</title>
        <authorList>
            <person name="Cunning R."/>
            <person name="Bay R.A."/>
            <person name="Gillette P."/>
            <person name="Baker A.C."/>
            <person name="Traylor-Knowles N."/>
        </authorList>
    </citation>
    <scope>NUCLEOTIDE SEQUENCE [LARGE SCALE GENOMIC DNA]</scope>
    <source>
        <strain evidence="8">RSMAS</strain>
        <tissue evidence="8">Whole animal</tissue>
    </source>
</reference>
<dbReference type="PROSITE" id="PS51518">
    <property type="entry name" value="SGF29_C"/>
    <property type="match status" value="1"/>
</dbReference>
<keyword evidence="6" id="KW-0812">Transmembrane</keyword>
<evidence type="ECO:0000313" key="9">
    <source>
        <dbReference type="Proteomes" id="UP000275408"/>
    </source>
</evidence>
<dbReference type="CDD" id="cd20393">
    <property type="entry name" value="Tudor_SGF29_rpt1"/>
    <property type="match status" value="1"/>
</dbReference>
<dbReference type="InterPro" id="IPR047288">
    <property type="entry name" value="Tudor_SGF29_rpt1"/>
</dbReference>
<protein>
    <recommendedName>
        <fullName evidence="7">SGF29 C-terminal domain-containing protein</fullName>
    </recommendedName>
</protein>